<dbReference type="EMBL" id="JARJCM010000004">
    <property type="protein sequence ID" value="KAJ7045506.1"/>
    <property type="molecule type" value="Genomic_DNA"/>
</dbReference>
<feature type="compositionally biased region" description="Low complexity" evidence="1">
    <location>
        <begin position="461"/>
        <end position="477"/>
    </location>
</feature>
<feature type="compositionally biased region" description="Basic and acidic residues" evidence="1">
    <location>
        <begin position="91"/>
        <end position="100"/>
    </location>
</feature>
<protein>
    <submittedName>
        <fullName evidence="2">Uncharacterized protein</fullName>
    </submittedName>
</protein>
<feature type="compositionally biased region" description="Low complexity" evidence="1">
    <location>
        <begin position="71"/>
        <end position="80"/>
    </location>
</feature>
<organism evidence="2 3">
    <name type="scientific">Mycena alexandri</name>
    <dbReference type="NCBI Taxonomy" id="1745969"/>
    <lineage>
        <taxon>Eukaryota</taxon>
        <taxon>Fungi</taxon>
        <taxon>Dikarya</taxon>
        <taxon>Basidiomycota</taxon>
        <taxon>Agaricomycotina</taxon>
        <taxon>Agaricomycetes</taxon>
        <taxon>Agaricomycetidae</taxon>
        <taxon>Agaricales</taxon>
        <taxon>Marasmiineae</taxon>
        <taxon>Mycenaceae</taxon>
        <taxon>Mycena</taxon>
    </lineage>
</organism>
<feature type="region of interest" description="Disordered" evidence="1">
    <location>
        <begin position="328"/>
        <end position="353"/>
    </location>
</feature>
<feature type="compositionally biased region" description="Low complexity" evidence="1">
    <location>
        <begin position="158"/>
        <end position="172"/>
    </location>
</feature>
<reference evidence="2" key="1">
    <citation type="submission" date="2023-03" db="EMBL/GenBank/DDBJ databases">
        <title>Massive genome expansion in bonnet fungi (Mycena s.s.) driven by repeated elements and novel gene families across ecological guilds.</title>
        <authorList>
            <consortium name="Lawrence Berkeley National Laboratory"/>
            <person name="Harder C.B."/>
            <person name="Miyauchi S."/>
            <person name="Viragh M."/>
            <person name="Kuo A."/>
            <person name="Thoen E."/>
            <person name="Andreopoulos B."/>
            <person name="Lu D."/>
            <person name="Skrede I."/>
            <person name="Drula E."/>
            <person name="Henrissat B."/>
            <person name="Morin E."/>
            <person name="Kohler A."/>
            <person name="Barry K."/>
            <person name="LaButti K."/>
            <person name="Morin E."/>
            <person name="Salamov A."/>
            <person name="Lipzen A."/>
            <person name="Mereny Z."/>
            <person name="Hegedus B."/>
            <person name="Baldrian P."/>
            <person name="Stursova M."/>
            <person name="Weitz H."/>
            <person name="Taylor A."/>
            <person name="Grigoriev I.V."/>
            <person name="Nagy L.G."/>
            <person name="Martin F."/>
            <person name="Kauserud H."/>
        </authorList>
    </citation>
    <scope>NUCLEOTIDE SEQUENCE</scope>
    <source>
        <strain evidence="2">CBHHK200</strain>
    </source>
</reference>
<evidence type="ECO:0000313" key="3">
    <source>
        <dbReference type="Proteomes" id="UP001218188"/>
    </source>
</evidence>
<proteinExistence type="predicted"/>
<keyword evidence="3" id="KW-1185">Reference proteome</keyword>
<feature type="region of interest" description="Disordered" evidence="1">
    <location>
        <begin position="55"/>
        <end position="142"/>
    </location>
</feature>
<feature type="compositionally biased region" description="Basic and acidic residues" evidence="1">
    <location>
        <begin position="331"/>
        <end position="353"/>
    </location>
</feature>
<name>A0AAD6THN0_9AGAR</name>
<feature type="compositionally biased region" description="Acidic residues" evidence="1">
    <location>
        <begin position="538"/>
        <end position="548"/>
    </location>
</feature>
<accession>A0AAD6THN0</accession>
<evidence type="ECO:0000256" key="1">
    <source>
        <dbReference type="SAM" id="MobiDB-lite"/>
    </source>
</evidence>
<feature type="compositionally biased region" description="Basic residues" evidence="1">
    <location>
        <begin position="111"/>
        <end position="120"/>
    </location>
</feature>
<feature type="region of interest" description="Disordered" evidence="1">
    <location>
        <begin position="158"/>
        <end position="229"/>
    </location>
</feature>
<feature type="region of interest" description="Disordered" evidence="1">
    <location>
        <begin position="432"/>
        <end position="548"/>
    </location>
</feature>
<dbReference type="Proteomes" id="UP001218188">
    <property type="component" value="Unassembled WGS sequence"/>
</dbReference>
<sequence length="548" mass="59936">MSRRARLFSEFLDESDVGKLTTAPTAVSSVNQDVFAKRRKTSGLNSRFDRMVETMNVTYRSPTKSARNRARSASSTSGSSVPRTPIDDYDEFHREGRPRLGSDFAVIKMPPSRKKSKKHTGVFPWDQDSSSDTPEAPPPPVPLPAWLAGTFSTLTTKHPLRLLLPRRTNTEPTPSPPRDAEDASRFSFCAPADPIDVSPPHTSNDAENAEPLTHSTQTPPRPTEPAFIHHPASLPNTSFGPIPPFSIPGPASSVISDSMPSVPLREPTYVECFSSIYPSGAPSFMPPPAAPSSTDNTRSSVLLPQIHSPEPTYANYAPSFMHPLNSTPKYSAEKARSPEDFSPDHQFPRVDDISPNHSAYMDLYSTPGPGYRTVPPVYFDSPTEDPSDSDPMEPVYEVDSLDFRWEPFIQKTAPLVAPTIVTDCYYEIRAEPDGEDDINGQLYASVNMGPTSAERDPSPGPFSFAPPADDLPTTTLPDTREKNQDVPATPERPPFFAPVPGIFISPLLGDAAPKTPPKQSTQDEDDDNALCSQASNDTIEDWDDTPAD</sequence>
<dbReference type="AlphaFoldDB" id="A0AAD6THN0"/>
<gene>
    <name evidence="2" type="ORF">C8F04DRAFT_1388134</name>
</gene>
<comment type="caution">
    <text evidence="2">The sequence shown here is derived from an EMBL/GenBank/DDBJ whole genome shotgun (WGS) entry which is preliminary data.</text>
</comment>
<feature type="compositionally biased region" description="Polar residues" evidence="1">
    <location>
        <begin position="55"/>
        <end position="64"/>
    </location>
</feature>
<evidence type="ECO:0000313" key="2">
    <source>
        <dbReference type="EMBL" id="KAJ7045506.1"/>
    </source>
</evidence>